<keyword evidence="2 5" id="KW-0812">Transmembrane</keyword>
<evidence type="ECO:0000256" key="4">
    <source>
        <dbReference type="ARBA" id="ARBA00023136"/>
    </source>
</evidence>
<comment type="caution">
    <text evidence="7">The sequence shown here is derived from an EMBL/GenBank/DDBJ whole genome shotgun (WGS) entry which is preliminary data.</text>
</comment>
<dbReference type="AlphaFoldDB" id="A0A7J7JNC7"/>
<keyword evidence="4 5" id="KW-0472">Membrane</keyword>
<dbReference type="PROSITE" id="PS50261">
    <property type="entry name" value="G_PROTEIN_RECEP_F2_4"/>
    <property type="match status" value="1"/>
</dbReference>
<dbReference type="PANTHER" id="PTHR45902">
    <property type="entry name" value="LATROPHILIN RECEPTOR-LIKE PROTEIN A"/>
    <property type="match status" value="1"/>
</dbReference>
<reference evidence="7" key="1">
    <citation type="submission" date="2020-06" db="EMBL/GenBank/DDBJ databases">
        <title>Draft genome of Bugula neritina, a colonial animal packing powerful symbionts and potential medicines.</title>
        <authorList>
            <person name="Rayko M."/>
        </authorList>
    </citation>
    <scope>NUCLEOTIDE SEQUENCE [LARGE SCALE GENOMIC DNA]</scope>
    <source>
        <strain evidence="7">Kwan_BN1</strain>
    </source>
</reference>
<keyword evidence="8" id="KW-1185">Reference proteome</keyword>
<evidence type="ECO:0000313" key="7">
    <source>
        <dbReference type="EMBL" id="KAF6027839.1"/>
    </source>
</evidence>
<feature type="transmembrane region" description="Helical" evidence="5">
    <location>
        <begin position="286"/>
        <end position="307"/>
    </location>
</feature>
<accession>A0A7J7JNC7</accession>
<evidence type="ECO:0000256" key="1">
    <source>
        <dbReference type="ARBA" id="ARBA00004141"/>
    </source>
</evidence>
<dbReference type="GO" id="GO:0007166">
    <property type="term" value="P:cell surface receptor signaling pathway"/>
    <property type="evidence" value="ECO:0007669"/>
    <property type="project" value="InterPro"/>
</dbReference>
<feature type="transmembrane region" description="Helical" evidence="5">
    <location>
        <begin position="261"/>
        <end position="280"/>
    </location>
</feature>
<dbReference type="Gene3D" id="1.20.1070.10">
    <property type="entry name" value="Rhodopsin 7-helix transmembrane proteins"/>
    <property type="match status" value="1"/>
</dbReference>
<evidence type="ECO:0000259" key="6">
    <source>
        <dbReference type="PROSITE" id="PS50261"/>
    </source>
</evidence>
<protein>
    <recommendedName>
        <fullName evidence="6">G-protein coupled receptors family 2 profile 2 domain-containing protein</fullName>
    </recommendedName>
</protein>
<sequence>MSFSTYVLLFGDCDCHSILDLESETCIPTPFVNDKCRENRYEPETFKVTNHGINHCGEDFEYLPLSTQIAVGKCLQCSINITGNDCQLKYEQFTGSPDVVPNSVHSVHCALTHFIRCNVSDIEDSYCTNRSFVSGSLSATSTFQFSIIPNISLPNSVAISYKPTKFNFQVQLKKLASFGVEPLLPSFNNHSLNSQCVEYSLTSNQTSWLICRNGKLQRASDQTYYDDYLLHNDEIRVCHETAVPEFVAATHDQAFSWVHEYIFSSFSIFFVLIYVIYYFTKAKRTLTGDFVVSSMITVMCAILFYCLIKVKHSFISCRIIASCTQYFLIAVHAWTNAIGILMIKGLFSFKLASQSSWKKYAYYAAYAWLTPLIFVIVAYSVDAAKLHILYPVFSDQFCFLVRGQLRILFVTGPIYLFVVANITMCVIASVIVAKSGNKIAVDDKKEP</sequence>
<dbReference type="EMBL" id="VXIV02002017">
    <property type="protein sequence ID" value="KAF6027839.1"/>
    <property type="molecule type" value="Genomic_DNA"/>
</dbReference>
<feature type="domain" description="G-protein coupled receptors family 2 profile 2" evidence="6">
    <location>
        <begin position="265"/>
        <end position="447"/>
    </location>
</feature>
<dbReference type="Proteomes" id="UP000593567">
    <property type="component" value="Unassembled WGS sequence"/>
</dbReference>
<feature type="transmembrane region" description="Helical" evidence="5">
    <location>
        <begin position="319"/>
        <end position="343"/>
    </location>
</feature>
<dbReference type="GO" id="GO:0004930">
    <property type="term" value="F:G protein-coupled receptor activity"/>
    <property type="evidence" value="ECO:0007669"/>
    <property type="project" value="InterPro"/>
</dbReference>
<name>A0A7J7JNC7_BUGNE</name>
<dbReference type="GO" id="GO:0016020">
    <property type="term" value="C:membrane"/>
    <property type="evidence" value="ECO:0007669"/>
    <property type="project" value="UniProtKB-SubCell"/>
</dbReference>
<evidence type="ECO:0000313" key="8">
    <source>
        <dbReference type="Proteomes" id="UP000593567"/>
    </source>
</evidence>
<dbReference type="Pfam" id="PF00002">
    <property type="entry name" value="7tm_2"/>
    <property type="match status" value="1"/>
</dbReference>
<comment type="subcellular location">
    <subcellularLocation>
        <location evidence="1">Membrane</location>
        <topology evidence="1">Multi-pass membrane protein</topology>
    </subcellularLocation>
</comment>
<feature type="transmembrane region" description="Helical" evidence="5">
    <location>
        <begin position="363"/>
        <end position="381"/>
    </location>
</feature>
<evidence type="ECO:0000256" key="2">
    <source>
        <dbReference type="ARBA" id="ARBA00022692"/>
    </source>
</evidence>
<dbReference type="InterPro" id="IPR017981">
    <property type="entry name" value="GPCR_2-like_7TM"/>
</dbReference>
<dbReference type="PANTHER" id="PTHR45902:SF1">
    <property type="entry name" value="LATROPHILIN RECEPTOR-LIKE PROTEIN A"/>
    <property type="match status" value="1"/>
</dbReference>
<feature type="transmembrane region" description="Helical" evidence="5">
    <location>
        <begin position="414"/>
        <end position="433"/>
    </location>
</feature>
<dbReference type="InterPro" id="IPR000832">
    <property type="entry name" value="GPCR_2_secretin-like"/>
</dbReference>
<organism evidence="7 8">
    <name type="scientific">Bugula neritina</name>
    <name type="common">Brown bryozoan</name>
    <name type="synonym">Sertularia neritina</name>
    <dbReference type="NCBI Taxonomy" id="10212"/>
    <lineage>
        <taxon>Eukaryota</taxon>
        <taxon>Metazoa</taxon>
        <taxon>Spiralia</taxon>
        <taxon>Lophotrochozoa</taxon>
        <taxon>Bryozoa</taxon>
        <taxon>Gymnolaemata</taxon>
        <taxon>Cheilostomatida</taxon>
        <taxon>Flustrina</taxon>
        <taxon>Buguloidea</taxon>
        <taxon>Bugulidae</taxon>
        <taxon>Bugula</taxon>
    </lineage>
</organism>
<evidence type="ECO:0000256" key="3">
    <source>
        <dbReference type="ARBA" id="ARBA00022989"/>
    </source>
</evidence>
<gene>
    <name evidence="7" type="ORF">EB796_013871</name>
</gene>
<keyword evidence="3 5" id="KW-1133">Transmembrane helix</keyword>
<dbReference type="InterPro" id="IPR053231">
    <property type="entry name" value="GPCR_LN-TM7"/>
</dbReference>
<proteinExistence type="predicted"/>
<evidence type="ECO:0000256" key="5">
    <source>
        <dbReference type="SAM" id="Phobius"/>
    </source>
</evidence>